<keyword evidence="11" id="KW-0472">Membrane</keyword>
<name>A0A9Q0S2K1_9DIPT</name>
<evidence type="ECO:0000256" key="1">
    <source>
        <dbReference type="ARBA" id="ARBA00003195"/>
    </source>
</evidence>
<keyword evidence="9" id="KW-0249">Electron transport</keyword>
<organism evidence="14 15">
    <name type="scientific">Pseudolycoriella hygida</name>
    <dbReference type="NCBI Taxonomy" id="35572"/>
    <lineage>
        <taxon>Eukaryota</taxon>
        <taxon>Metazoa</taxon>
        <taxon>Ecdysozoa</taxon>
        <taxon>Arthropoda</taxon>
        <taxon>Hexapoda</taxon>
        <taxon>Insecta</taxon>
        <taxon>Pterygota</taxon>
        <taxon>Neoptera</taxon>
        <taxon>Endopterygota</taxon>
        <taxon>Diptera</taxon>
        <taxon>Nematocera</taxon>
        <taxon>Sciaroidea</taxon>
        <taxon>Sciaridae</taxon>
        <taxon>Pseudolycoriella</taxon>
    </lineage>
</organism>
<evidence type="ECO:0000256" key="9">
    <source>
        <dbReference type="ARBA" id="ARBA00022982"/>
    </source>
</evidence>
<keyword evidence="12" id="KW-1015">Disulfide bond</keyword>
<evidence type="ECO:0000256" key="12">
    <source>
        <dbReference type="ARBA" id="ARBA00023157"/>
    </source>
</evidence>
<keyword evidence="15" id="KW-1185">Reference proteome</keyword>
<comment type="function">
    <text evidence="1">Accessory subunit of the mitochondrial membrane respiratory chain NADH dehydrogenase (Complex I), that is believed not to be involved in catalysis. Complex I functions in the transfer of electrons from NADH to the respiratory chain. The immediate electron acceptor for the enzyme is believed to be ubiquinone.</text>
</comment>
<dbReference type="EMBL" id="WJQU01000002">
    <property type="protein sequence ID" value="KAJ6642239.1"/>
    <property type="molecule type" value="Genomic_DNA"/>
</dbReference>
<accession>A0A9Q0S2K1</accession>
<dbReference type="PANTHER" id="PTHR20900:SF0">
    <property type="entry name" value="NADH DEHYDROGENASE [UBIQUINONE] 1 BETA SUBCOMPLEX SUBUNIT 7"/>
    <property type="match status" value="1"/>
</dbReference>
<dbReference type="GO" id="GO:0005743">
    <property type="term" value="C:mitochondrial inner membrane"/>
    <property type="evidence" value="ECO:0007669"/>
    <property type="project" value="UniProtKB-SubCell"/>
</dbReference>
<dbReference type="OrthoDB" id="268414at2759"/>
<sequence>MGNVAYRQVNVPDPADIKGPHCMNEPSFDPNFGFPNGRKERVMIATEEEMISAKIPLEERDYCAHKLLDYRACRADVFPFVYKCHHAKHDYLTCQYEDYVIRMKELERERRLYERQNRIEKRNFA</sequence>
<evidence type="ECO:0000313" key="15">
    <source>
        <dbReference type="Proteomes" id="UP001151699"/>
    </source>
</evidence>
<dbReference type="GO" id="GO:0005758">
    <property type="term" value="C:mitochondrial intermembrane space"/>
    <property type="evidence" value="ECO:0007669"/>
    <property type="project" value="UniProtKB-SubCell"/>
</dbReference>
<reference evidence="14" key="1">
    <citation type="submission" date="2022-07" db="EMBL/GenBank/DDBJ databases">
        <authorList>
            <person name="Trinca V."/>
            <person name="Uliana J.V.C."/>
            <person name="Torres T.T."/>
            <person name="Ward R.J."/>
            <person name="Monesi N."/>
        </authorList>
    </citation>
    <scope>NUCLEOTIDE SEQUENCE</scope>
    <source>
        <strain evidence="14">HSMRA1968</strain>
        <tissue evidence="14">Whole embryos</tissue>
    </source>
</reference>
<evidence type="ECO:0000256" key="7">
    <source>
        <dbReference type="ARBA" id="ARBA00022660"/>
    </source>
</evidence>
<keyword evidence="13" id="KW-0175">Coiled coil</keyword>
<comment type="subcellular location">
    <subcellularLocation>
        <location evidence="3">Mitochondrion inner membrane</location>
        <topology evidence="3">Peripheral membrane protein</topology>
    </subcellularLocation>
    <subcellularLocation>
        <location evidence="2">Mitochondrion intermembrane space</location>
    </subcellularLocation>
</comment>
<proteinExistence type="inferred from homology"/>
<keyword evidence="8" id="KW-0999">Mitochondrion inner membrane</keyword>
<dbReference type="InterPro" id="IPR008698">
    <property type="entry name" value="NDUB7"/>
</dbReference>
<evidence type="ECO:0000256" key="6">
    <source>
        <dbReference type="ARBA" id="ARBA00022448"/>
    </source>
</evidence>
<dbReference type="PANTHER" id="PTHR20900">
    <property type="entry name" value="NADH:UBIQUINONE OXIDOREDUCTASE B18-LIKE SUBUNIT"/>
    <property type="match status" value="1"/>
</dbReference>
<evidence type="ECO:0000256" key="8">
    <source>
        <dbReference type="ARBA" id="ARBA00022792"/>
    </source>
</evidence>
<keyword evidence="6" id="KW-0813">Transport</keyword>
<protein>
    <recommendedName>
        <fullName evidence="5">NADH dehydrogenase [ubiquinone] 1 beta subcomplex subunit 7</fullName>
    </recommendedName>
</protein>
<evidence type="ECO:0000313" key="14">
    <source>
        <dbReference type="EMBL" id="KAJ6642239.1"/>
    </source>
</evidence>
<comment type="similarity">
    <text evidence="4">Belongs to the complex I NDUFB7 subunit family.</text>
</comment>
<evidence type="ECO:0000256" key="4">
    <source>
        <dbReference type="ARBA" id="ARBA00008006"/>
    </source>
</evidence>
<evidence type="ECO:0000256" key="2">
    <source>
        <dbReference type="ARBA" id="ARBA00004569"/>
    </source>
</evidence>
<keyword evidence="7" id="KW-0679">Respiratory chain</keyword>
<gene>
    <name evidence="14" type="primary">Ndufb7</name>
    <name evidence="14" type="ORF">Bhyg_07186</name>
</gene>
<evidence type="ECO:0000256" key="13">
    <source>
        <dbReference type="SAM" id="Coils"/>
    </source>
</evidence>
<comment type="caution">
    <text evidence="14">The sequence shown here is derived from an EMBL/GenBank/DDBJ whole genome shotgun (WGS) entry which is preliminary data.</text>
</comment>
<keyword evidence="10" id="KW-0496">Mitochondrion</keyword>
<dbReference type="AlphaFoldDB" id="A0A9Q0S2K1"/>
<evidence type="ECO:0000256" key="10">
    <source>
        <dbReference type="ARBA" id="ARBA00023128"/>
    </source>
</evidence>
<evidence type="ECO:0000256" key="11">
    <source>
        <dbReference type="ARBA" id="ARBA00023136"/>
    </source>
</evidence>
<evidence type="ECO:0000256" key="3">
    <source>
        <dbReference type="ARBA" id="ARBA00004637"/>
    </source>
</evidence>
<dbReference type="Proteomes" id="UP001151699">
    <property type="component" value="Chromosome B"/>
</dbReference>
<evidence type="ECO:0000256" key="5">
    <source>
        <dbReference type="ARBA" id="ARBA00018677"/>
    </source>
</evidence>
<dbReference type="Pfam" id="PF05676">
    <property type="entry name" value="NDUF_B7"/>
    <property type="match status" value="1"/>
</dbReference>
<feature type="coiled-coil region" evidence="13">
    <location>
        <begin position="96"/>
        <end position="123"/>
    </location>
</feature>